<keyword evidence="5" id="KW-0732">Signal</keyword>
<dbReference type="Proteomes" id="UP001374535">
    <property type="component" value="Chromosome 4"/>
</dbReference>
<keyword evidence="4" id="KW-0964">Secreted</keyword>
<evidence type="ECO:0000256" key="3">
    <source>
        <dbReference type="ARBA" id="ARBA00022471"/>
    </source>
</evidence>
<name>A0AAQ3S3S6_VIGMU</name>
<sequence length="345" mass="40698">MTNRLSERYLAVHCKDKKSDFGVHQVNVGETYSFKFYPEVIFPTTLYFCHFTWLEADHYFDIYVQKRDGYCNNNVCTWDILPTGPCRTNKDPRQCYGWNPPSAVQQSIVTAVPFFPTKVSVEITNKLSMKDLHLHCKDKHKDLGIVDLKVNETYRFRFYPEFFIPTTLYFCHFTWLHADHHFDIYVEYRDVYCIHNLCSWDIFENGPSIFIGVQLKCCESGIPLREVEVIVRMTNGLSERYLAVHCKDKNNDLGLQQLNVGETYGFKFYPEIIFPTKLFFCHFIWLEEDHYFDIYVQKRDGYCNSNLCTWDILPTGPCRTNKDPRQCYGWNPPSAVQQSNNTLLV</sequence>
<dbReference type="Pfam" id="PF05938">
    <property type="entry name" value="Self-incomp_S1"/>
    <property type="match status" value="3"/>
</dbReference>
<organism evidence="6 7">
    <name type="scientific">Vigna mungo</name>
    <name type="common">Black gram</name>
    <name type="synonym">Phaseolus mungo</name>
    <dbReference type="NCBI Taxonomy" id="3915"/>
    <lineage>
        <taxon>Eukaryota</taxon>
        <taxon>Viridiplantae</taxon>
        <taxon>Streptophyta</taxon>
        <taxon>Embryophyta</taxon>
        <taxon>Tracheophyta</taxon>
        <taxon>Spermatophyta</taxon>
        <taxon>Magnoliopsida</taxon>
        <taxon>eudicotyledons</taxon>
        <taxon>Gunneridae</taxon>
        <taxon>Pentapetalae</taxon>
        <taxon>rosids</taxon>
        <taxon>fabids</taxon>
        <taxon>Fabales</taxon>
        <taxon>Fabaceae</taxon>
        <taxon>Papilionoideae</taxon>
        <taxon>50 kb inversion clade</taxon>
        <taxon>NPAAA clade</taxon>
        <taxon>indigoferoid/millettioid clade</taxon>
        <taxon>Phaseoleae</taxon>
        <taxon>Vigna</taxon>
    </lineage>
</organism>
<dbReference type="InterPro" id="IPR010264">
    <property type="entry name" value="Self-incomp_S1"/>
</dbReference>
<comment type="similarity">
    <text evidence="2">Belongs to the plant self-incompatibility (S1) protein family.</text>
</comment>
<protein>
    <recommendedName>
        <fullName evidence="8">S-protein homolog</fullName>
    </recommendedName>
</protein>
<keyword evidence="7" id="KW-1185">Reference proteome</keyword>
<evidence type="ECO:0008006" key="8">
    <source>
        <dbReference type="Google" id="ProtNLM"/>
    </source>
</evidence>
<accession>A0AAQ3S3S6</accession>
<dbReference type="AlphaFoldDB" id="A0AAQ3S3S6"/>
<dbReference type="PANTHER" id="PTHR31232">
    <property type="match status" value="1"/>
</dbReference>
<evidence type="ECO:0000256" key="1">
    <source>
        <dbReference type="ARBA" id="ARBA00004613"/>
    </source>
</evidence>
<dbReference type="EMBL" id="CP144697">
    <property type="protein sequence ID" value="WVZ14629.1"/>
    <property type="molecule type" value="Genomic_DNA"/>
</dbReference>
<evidence type="ECO:0000256" key="4">
    <source>
        <dbReference type="ARBA" id="ARBA00022525"/>
    </source>
</evidence>
<evidence type="ECO:0000256" key="5">
    <source>
        <dbReference type="ARBA" id="ARBA00022729"/>
    </source>
</evidence>
<dbReference type="PANTHER" id="PTHR31232:SF43">
    <property type="entry name" value="S-PROTEIN HOMOLOG 29-RELATED"/>
    <property type="match status" value="1"/>
</dbReference>
<gene>
    <name evidence="6" type="ORF">V8G54_012195</name>
</gene>
<comment type="subcellular location">
    <subcellularLocation>
        <location evidence="1">Secreted</location>
    </subcellularLocation>
</comment>
<evidence type="ECO:0000313" key="6">
    <source>
        <dbReference type="EMBL" id="WVZ14629.1"/>
    </source>
</evidence>
<dbReference type="GO" id="GO:0005576">
    <property type="term" value="C:extracellular region"/>
    <property type="evidence" value="ECO:0007669"/>
    <property type="project" value="UniProtKB-SubCell"/>
</dbReference>
<reference evidence="6 7" key="1">
    <citation type="journal article" date="2023" name="Life. Sci Alliance">
        <title>Evolutionary insights into 3D genome organization and epigenetic landscape of Vigna mungo.</title>
        <authorList>
            <person name="Junaid A."/>
            <person name="Singh B."/>
            <person name="Bhatia S."/>
        </authorList>
    </citation>
    <scope>NUCLEOTIDE SEQUENCE [LARGE SCALE GENOMIC DNA]</scope>
    <source>
        <strain evidence="6">Urdbean</strain>
    </source>
</reference>
<evidence type="ECO:0000313" key="7">
    <source>
        <dbReference type="Proteomes" id="UP001374535"/>
    </source>
</evidence>
<proteinExistence type="inferred from homology"/>
<dbReference type="GO" id="GO:0060320">
    <property type="term" value="P:rejection of self pollen"/>
    <property type="evidence" value="ECO:0007669"/>
    <property type="project" value="UniProtKB-KW"/>
</dbReference>
<evidence type="ECO:0000256" key="2">
    <source>
        <dbReference type="ARBA" id="ARBA00005581"/>
    </source>
</evidence>
<keyword evidence="3" id="KW-0713">Self-incompatibility</keyword>